<dbReference type="KEGG" id="hcu:MUN79_00955"/>
<proteinExistence type="predicted"/>
<name>A0A8T9Q9W0_9BACT</name>
<dbReference type="Proteomes" id="UP000831796">
    <property type="component" value="Chromosome"/>
</dbReference>
<keyword evidence="1" id="KW-0732">Signal</keyword>
<dbReference type="EMBL" id="CP095046">
    <property type="protein sequence ID" value="UOQ72600.1"/>
    <property type="molecule type" value="Genomic_DNA"/>
</dbReference>
<accession>A0A8T9Q9W0</accession>
<dbReference type="InterPro" id="IPR014755">
    <property type="entry name" value="Cu-Rt/internalin_Ig-like"/>
</dbReference>
<dbReference type="RefSeq" id="WP_244675959.1">
    <property type="nucleotide sequence ID" value="NZ_CP095046.1"/>
</dbReference>
<sequence>MLSLGRPAAWAQLTESFADGDFTQNPTWTGNTTDFVVNASQQLQSNGPAVAASPQLVTASQAATGTTWEFYAKLNLGTSSANQAEVWLMSDLSDLRATANKGYFVRLGNTADETSLYRKNAATTAALIIDGADGTLSSSTSNTVRVRVTRSLQNVWTLERDLSGNQNFTTEGTVTDATHQRSNYFGVALTYSATNSRSFFFDDFRITDATAPTLQSATLVNARQVDVTFNEPVAAPQAPASYSLAGTGAPAVASAQRDATDPALVHLTFASDLPAGTSTLTVRNVADLYGNVAAGPLTATVSYTPPAAAPGYYQLLITEILADETPVVGLPASEFVEIHNPRLPRPWI</sequence>
<dbReference type="Gene3D" id="2.60.40.1220">
    <property type="match status" value="1"/>
</dbReference>
<evidence type="ECO:0000313" key="3">
    <source>
        <dbReference type="Proteomes" id="UP000831796"/>
    </source>
</evidence>
<evidence type="ECO:0008006" key="4">
    <source>
        <dbReference type="Google" id="ProtNLM"/>
    </source>
</evidence>
<organism evidence="2 3">
    <name type="scientific">Hymenobacter cellulosilyticus</name>
    <dbReference type="NCBI Taxonomy" id="2932248"/>
    <lineage>
        <taxon>Bacteria</taxon>
        <taxon>Pseudomonadati</taxon>
        <taxon>Bacteroidota</taxon>
        <taxon>Cytophagia</taxon>
        <taxon>Cytophagales</taxon>
        <taxon>Hymenobacteraceae</taxon>
        <taxon>Hymenobacter</taxon>
    </lineage>
</organism>
<keyword evidence="3" id="KW-1185">Reference proteome</keyword>
<reference evidence="2" key="1">
    <citation type="submission" date="2022-04" db="EMBL/GenBank/DDBJ databases">
        <title>Hymenobacter sp. isolated from the air.</title>
        <authorList>
            <person name="Won M."/>
            <person name="Lee C.-M."/>
            <person name="Woen H.-Y."/>
            <person name="Kwon S.-W."/>
        </authorList>
    </citation>
    <scope>NUCLEOTIDE SEQUENCE</scope>
    <source>
        <strain evidence="2">5116S-3</strain>
    </source>
</reference>
<gene>
    <name evidence="2" type="ORF">MUN79_00955</name>
</gene>
<dbReference type="AlphaFoldDB" id="A0A8T9Q9W0"/>
<evidence type="ECO:0000313" key="2">
    <source>
        <dbReference type="EMBL" id="UOQ72600.1"/>
    </source>
</evidence>
<evidence type="ECO:0000256" key="1">
    <source>
        <dbReference type="ARBA" id="ARBA00022729"/>
    </source>
</evidence>
<protein>
    <recommendedName>
        <fullName evidence="4">SbsA Ig-like domain-containing protein</fullName>
    </recommendedName>
</protein>